<dbReference type="RefSeq" id="WP_128563798.1">
    <property type="nucleotide sequence ID" value="NZ_BPQH01000008.1"/>
</dbReference>
<reference evidence="3" key="1">
    <citation type="journal article" date="2021" name="Front. Microbiol.">
        <title>Comprehensive Comparative Genomics and Phenotyping of Methylobacterium Species.</title>
        <authorList>
            <person name="Alessa O."/>
            <person name="Ogura Y."/>
            <person name="Fujitani Y."/>
            <person name="Takami H."/>
            <person name="Hayashi T."/>
            <person name="Sahin N."/>
            <person name="Tani A."/>
        </authorList>
    </citation>
    <scope>NUCLEOTIDE SEQUENCE</scope>
    <source>
        <strain evidence="3">KCTC 52305</strain>
    </source>
</reference>
<dbReference type="CDD" id="cd05271">
    <property type="entry name" value="NDUFA9_like_SDR_a"/>
    <property type="match status" value="1"/>
</dbReference>
<gene>
    <name evidence="3" type="ORF">OPKNFCMD_2861</name>
</gene>
<evidence type="ECO:0000259" key="2">
    <source>
        <dbReference type="Pfam" id="PF01370"/>
    </source>
</evidence>
<evidence type="ECO:0000313" key="3">
    <source>
        <dbReference type="EMBL" id="GJD50124.1"/>
    </source>
</evidence>
<feature type="compositionally biased region" description="Low complexity" evidence="1">
    <location>
        <begin position="366"/>
        <end position="381"/>
    </location>
</feature>
<evidence type="ECO:0000313" key="4">
    <source>
        <dbReference type="Proteomes" id="UP001055167"/>
    </source>
</evidence>
<name>A0ABQ4QYW5_9HYPH</name>
<accession>A0ABQ4QYW5</accession>
<reference evidence="3" key="2">
    <citation type="submission" date="2021-08" db="EMBL/GenBank/DDBJ databases">
        <authorList>
            <person name="Tani A."/>
            <person name="Ola A."/>
            <person name="Ogura Y."/>
            <person name="Katsura K."/>
            <person name="Hayashi T."/>
        </authorList>
    </citation>
    <scope>NUCLEOTIDE SEQUENCE</scope>
    <source>
        <strain evidence="3">KCTC 52305</strain>
    </source>
</reference>
<dbReference type="Pfam" id="PF01370">
    <property type="entry name" value="Epimerase"/>
    <property type="match status" value="1"/>
</dbReference>
<keyword evidence="4" id="KW-1185">Reference proteome</keyword>
<evidence type="ECO:0000256" key="1">
    <source>
        <dbReference type="SAM" id="MobiDB-lite"/>
    </source>
</evidence>
<dbReference type="PANTHER" id="PTHR12126">
    <property type="entry name" value="NADH-UBIQUINONE OXIDOREDUCTASE 39 KDA SUBUNIT-RELATED"/>
    <property type="match status" value="1"/>
</dbReference>
<dbReference type="InterPro" id="IPR036291">
    <property type="entry name" value="NAD(P)-bd_dom_sf"/>
</dbReference>
<comment type="caution">
    <text evidence="3">The sequence shown here is derived from an EMBL/GenBank/DDBJ whole genome shotgun (WGS) entry which is preliminary data.</text>
</comment>
<dbReference type="Gene3D" id="3.40.50.720">
    <property type="entry name" value="NAD(P)-binding Rossmann-like Domain"/>
    <property type="match status" value="1"/>
</dbReference>
<feature type="domain" description="NAD-dependent epimerase/dehydratase" evidence="2">
    <location>
        <begin position="17"/>
        <end position="224"/>
    </location>
</feature>
<sequence>MTGFDTVGLTRPASQLVTVFGGSGFLGRHVVRALAKRGYRIRVAVRRPDLAQFLQPLGRVGQIVAVQANLRNPASITRAAEHADIVVNLVGILQESGKQSFHRLQAEGAGEVARAAAALGAPVVHVSALGADAESGSVYARTKAMGEARVRDARPDAVILRPSIVFGPGDSFFNRFASLARLLPVLPLAGAGTRMQPIFVGDVAEAVTRAVEGQVKGGTVYELGGPEILTLQALVEYTLAVTMRRRVVLPVPGPLARVQARAMEFADTLTLGLLPDTLKLTRDQVTLLESDNVVSEAARAEGRTIEGLGIAPTAIEAVVPGYLWRFRKAGQFATGRGTPGMAATPDLMAPEPMGAGSQHHPQDASGPAVGQQAAGAGPAPGMRWGKRR</sequence>
<dbReference type="Proteomes" id="UP001055167">
    <property type="component" value="Unassembled WGS sequence"/>
</dbReference>
<dbReference type="EMBL" id="BPQH01000008">
    <property type="protein sequence ID" value="GJD50124.1"/>
    <property type="molecule type" value="Genomic_DNA"/>
</dbReference>
<dbReference type="PANTHER" id="PTHR12126:SF11">
    <property type="entry name" value="NADH DEHYDROGENASE [UBIQUINONE] 1 ALPHA SUBCOMPLEX SUBUNIT 9, MITOCHONDRIAL"/>
    <property type="match status" value="1"/>
</dbReference>
<dbReference type="InterPro" id="IPR001509">
    <property type="entry name" value="Epimerase_deHydtase"/>
</dbReference>
<dbReference type="InterPro" id="IPR051207">
    <property type="entry name" value="ComplexI_NDUFA9_subunit"/>
</dbReference>
<organism evidence="3 4">
    <name type="scientific">Methylobacterium crusticola</name>
    <dbReference type="NCBI Taxonomy" id="1697972"/>
    <lineage>
        <taxon>Bacteria</taxon>
        <taxon>Pseudomonadati</taxon>
        <taxon>Pseudomonadota</taxon>
        <taxon>Alphaproteobacteria</taxon>
        <taxon>Hyphomicrobiales</taxon>
        <taxon>Methylobacteriaceae</taxon>
        <taxon>Methylobacterium</taxon>
    </lineage>
</organism>
<proteinExistence type="predicted"/>
<protein>
    <recommendedName>
        <fullName evidence="2">NAD-dependent epimerase/dehydratase domain-containing protein</fullName>
    </recommendedName>
</protein>
<dbReference type="SUPFAM" id="SSF51735">
    <property type="entry name" value="NAD(P)-binding Rossmann-fold domains"/>
    <property type="match status" value="1"/>
</dbReference>
<feature type="region of interest" description="Disordered" evidence="1">
    <location>
        <begin position="335"/>
        <end position="388"/>
    </location>
</feature>